<dbReference type="AlphaFoldDB" id="A0A9Q4A9Z1"/>
<organism evidence="3 4">
    <name type="scientific">Anaerosalibacter bizertensis</name>
    <dbReference type="NCBI Taxonomy" id="932217"/>
    <lineage>
        <taxon>Bacteria</taxon>
        <taxon>Bacillati</taxon>
        <taxon>Bacillota</taxon>
        <taxon>Tissierellia</taxon>
        <taxon>Tissierellales</taxon>
        <taxon>Sporanaerobacteraceae</taxon>
        <taxon>Anaerosalibacter</taxon>
    </lineage>
</organism>
<dbReference type="Pfam" id="PF06050">
    <property type="entry name" value="HGD-D"/>
    <property type="match status" value="1"/>
</dbReference>
<proteinExistence type="inferred from homology"/>
<dbReference type="InterPro" id="IPR010327">
    <property type="entry name" value="FldB/FldC_alpha/beta"/>
</dbReference>
<accession>A0A9Q4A9Z1</accession>
<name>A0A9Q4A9Z1_9FIRM</name>
<evidence type="ECO:0000313" key="4">
    <source>
        <dbReference type="Proteomes" id="UP001108123"/>
    </source>
</evidence>
<dbReference type="InterPro" id="IPR047678">
    <property type="entry name" value="YjiM-like"/>
</dbReference>
<dbReference type="Proteomes" id="UP001108123">
    <property type="component" value="Unassembled WGS sequence"/>
</dbReference>
<dbReference type="PANTHER" id="PTHR30548:SF6">
    <property type="entry name" value="DEHYDRATASE SUBUNIT YJIM-RELATED"/>
    <property type="match status" value="1"/>
</dbReference>
<dbReference type="Gene3D" id="3.40.50.11900">
    <property type="match status" value="1"/>
</dbReference>
<reference evidence="3" key="1">
    <citation type="submission" date="2022-01" db="EMBL/GenBank/DDBJ databases">
        <title>Collection of gut derived symbiotic bacterial strains cultured from healthy donors.</title>
        <authorList>
            <person name="Lin H."/>
            <person name="Kohout C."/>
            <person name="Waligurski E."/>
            <person name="Pamer E.G."/>
        </authorList>
    </citation>
    <scope>NUCLEOTIDE SEQUENCE</scope>
    <source>
        <strain evidence="3">MSK.14.39</strain>
    </source>
</reference>
<dbReference type="GO" id="GO:0016836">
    <property type="term" value="F:hydro-lyase activity"/>
    <property type="evidence" value="ECO:0007669"/>
    <property type="project" value="UniProtKB-ARBA"/>
</dbReference>
<comment type="caution">
    <text evidence="3">The sequence shown here is derived from an EMBL/GenBank/DDBJ whole genome shotgun (WGS) entry which is preliminary data.</text>
</comment>
<sequence>MMNNLPKAFDDFSEARRNSFIKVKDYKDEGEHIVGIFCTFTPIEVIYAAGAHPISLCGMSDETIPDAERDLPKNLCPLIKSSYGFALTDKCPFTYFSDIIVGETTCDGKKKMYEYLNQIKPMHVMQLPQATDREHALSVWKNEIIILKERLEKEFNVKITDDDLKKAIKKCNEERRALKELYSLSKICPPPITGMELHTVLHGASFTFDKDEQNKKIMDMVEQLKEEHANGVRKVEEDAPRILITGCPMGGVADKLVPIIESNGAVVVCYENCSGIKEKSRLVDETKDPVEAIAEKYLNVGCSVMAPNDNRIELMSELIDEYKVDGVIDVILQACHTYNVETRRIKEFVTGEKDIPYMSIETDYSQADEGQLKTRVAAFIEML</sequence>
<dbReference type="Gene3D" id="3.40.50.11890">
    <property type="match status" value="1"/>
</dbReference>
<dbReference type="NCBIfam" id="NF040772">
    <property type="entry name" value="double_cubane"/>
    <property type="match status" value="1"/>
</dbReference>
<dbReference type="EMBL" id="JAKNID010000001">
    <property type="protein sequence ID" value="MCG4563832.1"/>
    <property type="molecule type" value="Genomic_DNA"/>
</dbReference>
<dbReference type="Gene3D" id="1.20.1270.370">
    <property type="match status" value="1"/>
</dbReference>
<evidence type="ECO:0000256" key="1">
    <source>
        <dbReference type="ARBA" id="ARBA00001966"/>
    </source>
</evidence>
<evidence type="ECO:0000313" key="3">
    <source>
        <dbReference type="EMBL" id="MCG4563832.1"/>
    </source>
</evidence>
<comment type="similarity">
    <text evidence="2">Belongs to the FldB/FldC dehydratase alpha/beta subunit family.</text>
</comment>
<keyword evidence="4" id="KW-1185">Reference proteome</keyword>
<gene>
    <name evidence="3" type="ORF">L0P62_00055</name>
</gene>
<protein>
    <submittedName>
        <fullName evidence="3">2-hydroxyacyl-CoA dehydratase family protein</fullName>
    </submittedName>
</protein>
<dbReference type="PANTHER" id="PTHR30548">
    <property type="entry name" value="2-HYDROXYGLUTARYL-COA DEHYDRATASE, D-COMPONENT-RELATED"/>
    <property type="match status" value="1"/>
</dbReference>
<evidence type="ECO:0000256" key="2">
    <source>
        <dbReference type="ARBA" id="ARBA00005806"/>
    </source>
</evidence>
<comment type="cofactor">
    <cofactor evidence="1">
        <name>[4Fe-4S] cluster</name>
        <dbReference type="ChEBI" id="CHEBI:49883"/>
    </cofactor>
</comment>